<dbReference type="GO" id="GO:0004402">
    <property type="term" value="F:histone acetyltransferase activity"/>
    <property type="evidence" value="ECO:0007669"/>
    <property type="project" value="InterPro"/>
</dbReference>
<keyword evidence="10 12" id="KW-0539">Nucleus</keyword>
<evidence type="ECO:0000256" key="6">
    <source>
        <dbReference type="ARBA" id="ARBA00022771"/>
    </source>
</evidence>
<evidence type="ECO:0000256" key="7">
    <source>
        <dbReference type="ARBA" id="ARBA00022833"/>
    </source>
</evidence>
<comment type="similarity">
    <text evidence="2 12">Belongs to the MYST (SAS/MOZ) family.</text>
</comment>
<keyword evidence="5" id="KW-0479">Metal-binding</keyword>
<feature type="domain" description="MYST-type HAT" evidence="13">
    <location>
        <begin position="32"/>
        <end position="322"/>
    </location>
</feature>
<evidence type="ECO:0000256" key="9">
    <source>
        <dbReference type="ARBA" id="ARBA00022990"/>
    </source>
</evidence>
<evidence type="ECO:0000256" key="11">
    <source>
        <dbReference type="PIRSR" id="PIRSR602717-51"/>
    </source>
</evidence>
<evidence type="ECO:0000313" key="14">
    <source>
        <dbReference type="EMBL" id="KAJ3616555.1"/>
    </source>
</evidence>
<dbReference type="AlphaFoldDB" id="A0AA38HLJ5"/>
<dbReference type="Pfam" id="PF17772">
    <property type="entry name" value="zf-MYST"/>
    <property type="match status" value="1"/>
</dbReference>
<dbReference type="SUPFAM" id="SSF55729">
    <property type="entry name" value="Acyl-CoA N-acyltransferases (Nat)"/>
    <property type="match status" value="1"/>
</dbReference>
<dbReference type="FunFam" id="3.40.630.30:FF:000001">
    <property type="entry name" value="Histone acetyltransferase"/>
    <property type="match status" value="1"/>
</dbReference>
<evidence type="ECO:0000256" key="3">
    <source>
        <dbReference type="ARBA" id="ARBA00013184"/>
    </source>
</evidence>
<sequence length="326" mass="38182">MVTPSGPFRPSQEDLILFRKVYDNEKKRIPQDLPGRVKEIEFGKFRIETWFSSPYPEEYARLPKLYLCEFCLRYMKSRPVLQNHMRKCELSHPPGDEIYRKDTSSIFEVDGKKNKVYCQNLCLIAKLFLDHKTLYYDVEPFLFYVMTTYDAYGHHMVGYFSKEKSSFLNYNVSCILTLPQYQRQGYGKMLIEFSYLLSRKENRLGTPEKPLSDLGSLSYMSYWRTSILNFIAKRDFEKESFSIQDICEGTGFASQDVVSTLQDLNMLTVRDSVLVLTVDRVALQDYIERRQVVALLKLSLTKSLPITCQEPLIDPKRLRWAPFVGT</sequence>
<dbReference type="Proteomes" id="UP001168821">
    <property type="component" value="Unassembled WGS sequence"/>
</dbReference>
<dbReference type="Gene3D" id="3.40.630.30">
    <property type="match status" value="1"/>
</dbReference>
<gene>
    <name evidence="14" type="ORF">Zmor_011833</name>
</gene>
<dbReference type="GO" id="GO:0070775">
    <property type="term" value="C:H3 histone acetyltransferase complex"/>
    <property type="evidence" value="ECO:0007669"/>
    <property type="project" value="UniProtKB-ARBA"/>
</dbReference>
<dbReference type="PROSITE" id="PS51726">
    <property type="entry name" value="MYST_HAT"/>
    <property type="match status" value="1"/>
</dbReference>
<dbReference type="InterPro" id="IPR040706">
    <property type="entry name" value="Zf-MYST"/>
</dbReference>
<evidence type="ECO:0000256" key="4">
    <source>
        <dbReference type="ARBA" id="ARBA00022679"/>
    </source>
</evidence>
<evidence type="ECO:0000256" key="1">
    <source>
        <dbReference type="ARBA" id="ARBA00004123"/>
    </source>
</evidence>
<dbReference type="CDD" id="cd04301">
    <property type="entry name" value="NAT_SF"/>
    <property type="match status" value="1"/>
</dbReference>
<accession>A0AA38HLJ5</accession>
<keyword evidence="9" id="KW-0007">Acetylation</keyword>
<evidence type="ECO:0000256" key="12">
    <source>
        <dbReference type="RuleBase" id="RU361211"/>
    </source>
</evidence>
<keyword evidence="7" id="KW-0862">Zinc</keyword>
<dbReference type="EMBL" id="JALNTZ010003283">
    <property type="protein sequence ID" value="KAJ3616555.1"/>
    <property type="molecule type" value="Genomic_DNA"/>
</dbReference>
<dbReference type="GO" id="GO:0003682">
    <property type="term" value="F:chromatin binding"/>
    <property type="evidence" value="ECO:0007669"/>
    <property type="project" value="TreeGrafter"/>
</dbReference>
<evidence type="ECO:0000259" key="13">
    <source>
        <dbReference type="PROSITE" id="PS51726"/>
    </source>
</evidence>
<evidence type="ECO:0000313" key="15">
    <source>
        <dbReference type="Proteomes" id="UP001168821"/>
    </source>
</evidence>
<dbReference type="PANTHER" id="PTHR10615:SF161">
    <property type="entry name" value="HISTONE ACETYLTRANSFERASE KAT7"/>
    <property type="match status" value="1"/>
</dbReference>
<keyword evidence="4" id="KW-0808">Transferase</keyword>
<comment type="caution">
    <text evidence="14">The sequence shown here is derived from an EMBL/GenBank/DDBJ whole genome shotgun (WGS) entry which is preliminary data.</text>
</comment>
<dbReference type="Gene3D" id="3.30.60.60">
    <property type="entry name" value="N-acetyl transferase-like"/>
    <property type="match status" value="1"/>
</dbReference>
<dbReference type="InterPro" id="IPR050603">
    <property type="entry name" value="MYST_HAT"/>
</dbReference>
<dbReference type="InterPro" id="IPR002717">
    <property type="entry name" value="HAT_MYST-type"/>
</dbReference>
<dbReference type="GO" id="GO:0040029">
    <property type="term" value="P:epigenetic regulation of gene expression"/>
    <property type="evidence" value="ECO:0007669"/>
    <property type="project" value="UniProtKB-ARBA"/>
</dbReference>
<dbReference type="GO" id="GO:0006357">
    <property type="term" value="P:regulation of transcription by RNA polymerase II"/>
    <property type="evidence" value="ECO:0007669"/>
    <property type="project" value="TreeGrafter"/>
</dbReference>
<keyword evidence="15" id="KW-1185">Reference proteome</keyword>
<evidence type="ECO:0000256" key="10">
    <source>
        <dbReference type="ARBA" id="ARBA00023242"/>
    </source>
</evidence>
<keyword evidence="6" id="KW-0863">Zinc-finger</keyword>
<reference evidence="14" key="1">
    <citation type="journal article" date="2023" name="G3 (Bethesda)">
        <title>Whole genome assemblies of Zophobas morio and Tenebrio molitor.</title>
        <authorList>
            <person name="Kaur S."/>
            <person name="Stinson S.A."/>
            <person name="diCenzo G.C."/>
        </authorList>
    </citation>
    <scope>NUCLEOTIDE SEQUENCE</scope>
    <source>
        <strain evidence="14">QUZm001</strain>
    </source>
</reference>
<comment type="subcellular location">
    <subcellularLocation>
        <location evidence="1 12">Nucleus</location>
    </subcellularLocation>
</comment>
<dbReference type="EC" id="2.3.1.48" evidence="3 12"/>
<name>A0AA38HLJ5_9CUCU</name>
<dbReference type="GO" id="GO:0005634">
    <property type="term" value="C:nucleus"/>
    <property type="evidence" value="ECO:0007669"/>
    <property type="project" value="UniProtKB-SubCell"/>
</dbReference>
<dbReference type="Pfam" id="PF01853">
    <property type="entry name" value="MOZ_SAS"/>
    <property type="match status" value="1"/>
</dbReference>
<dbReference type="PANTHER" id="PTHR10615">
    <property type="entry name" value="HISTONE ACETYLTRANSFERASE"/>
    <property type="match status" value="1"/>
</dbReference>
<evidence type="ECO:0000256" key="5">
    <source>
        <dbReference type="ARBA" id="ARBA00022723"/>
    </source>
</evidence>
<dbReference type="Gene3D" id="1.10.10.10">
    <property type="entry name" value="Winged helix-like DNA-binding domain superfamily/Winged helix DNA-binding domain"/>
    <property type="match status" value="1"/>
</dbReference>
<organism evidence="14 15">
    <name type="scientific">Zophobas morio</name>
    <dbReference type="NCBI Taxonomy" id="2755281"/>
    <lineage>
        <taxon>Eukaryota</taxon>
        <taxon>Metazoa</taxon>
        <taxon>Ecdysozoa</taxon>
        <taxon>Arthropoda</taxon>
        <taxon>Hexapoda</taxon>
        <taxon>Insecta</taxon>
        <taxon>Pterygota</taxon>
        <taxon>Neoptera</taxon>
        <taxon>Endopterygota</taxon>
        <taxon>Coleoptera</taxon>
        <taxon>Polyphaga</taxon>
        <taxon>Cucujiformia</taxon>
        <taxon>Tenebrionidae</taxon>
        <taxon>Zophobas</taxon>
    </lineage>
</organism>
<evidence type="ECO:0000256" key="8">
    <source>
        <dbReference type="ARBA" id="ARBA00022853"/>
    </source>
</evidence>
<evidence type="ECO:0000256" key="2">
    <source>
        <dbReference type="ARBA" id="ARBA00010107"/>
    </source>
</evidence>
<keyword evidence="8" id="KW-0156">Chromatin regulator</keyword>
<dbReference type="InterPro" id="IPR016181">
    <property type="entry name" value="Acyl_CoA_acyltransferase"/>
</dbReference>
<dbReference type="FunFam" id="3.30.60.60:FF:000001">
    <property type="entry name" value="Histone acetyltransferase"/>
    <property type="match status" value="1"/>
</dbReference>
<proteinExistence type="inferred from homology"/>
<dbReference type="GO" id="GO:0003712">
    <property type="term" value="F:transcription coregulator activity"/>
    <property type="evidence" value="ECO:0007669"/>
    <property type="project" value="TreeGrafter"/>
</dbReference>
<feature type="active site" description="Proton donor/acceptor" evidence="11">
    <location>
        <position position="208"/>
    </location>
</feature>
<comment type="catalytic activity">
    <reaction evidence="12">
        <text>L-lysyl-[protein] + acetyl-CoA = N(6)-acetyl-L-lysyl-[protein] + CoA + H(+)</text>
        <dbReference type="Rhea" id="RHEA:45948"/>
        <dbReference type="Rhea" id="RHEA-COMP:9752"/>
        <dbReference type="Rhea" id="RHEA-COMP:10731"/>
        <dbReference type="ChEBI" id="CHEBI:15378"/>
        <dbReference type="ChEBI" id="CHEBI:29969"/>
        <dbReference type="ChEBI" id="CHEBI:57287"/>
        <dbReference type="ChEBI" id="CHEBI:57288"/>
        <dbReference type="ChEBI" id="CHEBI:61930"/>
        <dbReference type="EC" id="2.3.1.48"/>
    </reaction>
</comment>
<protein>
    <recommendedName>
        <fullName evidence="3 12">Histone acetyltransferase</fullName>
        <ecNumber evidence="3 12">2.3.1.48</ecNumber>
    </recommendedName>
</protein>
<dbReference type="InterPro" id="IPR036388">
    <property type="entry name" value="WH-like_DNA-bd_sf"/>
</dbReference>
<dbReference type="GO" id="GO:0008270">
    <property type="term" value="F:zinc ion binding"/>
    <property type="evidence" value="ECO:0007669"/>
    <property type="project" value="UniProtKB-KW"/>
</dbReference>